<proteinExistence type="predicted"/>
<dbReference type="Proteomes" id="UP001062263">
    <property type="component" value="Chromosome"/>
</dbReference>
<feature type="transmembrane region" description="Helical" evidence="1">
    <location>
        <begin position="194"/>
        <end position="218"/>
    </location>
</feature>
<dbReference type="RefSeq" id="WP_215436896.1">
    <property type="nucleotide sequence ID" value="NZ_AP025943.1"/>
</dbReference>
<evidence type="ECO:0000313" key="3">
    <source>
        <dbReference type="Proteomes" id="UP001062263"/>
    </source>
</evidence>
<keyword evidence="1" id="KW-0812">Transmembrane</keyword>
<feature type="transmembrane region" description="Helical" evidence="1">
    <location>
        <begin position="21"/>
        <end position="43"/>
    </location>
</feature>
<dbReference type="EMBL" id="AP025943">
    <property type="protein sequence ID" value="BDL44124.1"/>
    <property type="molecule type" value="Genomic_DNA"/>
</dbReference>
<keyword evidence="1" id="KW-0472">Membrane</keyword>
<protein>
    <submittedName>
        <fullName evidence="2">Uncharacterized protein</fullName>
    </submittedName>
</protein>
<evidence type="ECO:0000256" key="1">
    <source>
        <dbReference type="SAM" id="Phobius"/>
    </source>
</evidence>
<keyword evidence="1" id="KW-1133">Transmembrane helix</keyword>
<feature type="transmembrane region" description="Helical" evidence="1">
    <location>
        <begin position="55"/>
        <end position="78"/>
    </location>
</feature>
<organism evidence="2 3">
    <name type="scientific">Akkermansia biwaensis</name>
    <dbReference type="NCBI Taxonomy" id="2946555"/>
    <lineage>
        <taxon>Bacteria</taxon>
        <taxon>Pseudomonadati</taxon>
        <taxon>Verrucomicrobiota</taxon>
        <taxon>Verrucomicrobiia</taxon>
        <taxon>Verrucomicrobiales</taxon>
        <taxon>Akkermansiaceae</taxon>
        <taxon>Akkermansia</taxon>
    </lineage>
</organism>
<sequence>MPNDSPSPRPEDWMIYPGVRQAVRICALAFCAGIVLTVLHHLLMPVLFHLPDSAAWSVPAALLAEIVTIISLSVLVAWGARALLASRGSYVTRTLSFLMVFPALYAALLLLSASPAAVRLMAADTVLETTFLLAAATAFFSLPYIKGYPAAWRKRFLAWAVLAACYALQGALIVLAMSLWMNLAAKPTQFLPEILMALSCALELALCLFSVLLAWALFRRVPRIVSMPEKNDPRFPEEEK</sequence>
<gene>
    <name evidence="2" type="ORF">Abiwalacus_16980</name>
</gene>
<accession>A0ABM7ZHC6</accession>
<name>A0ABM7ZHC6_9BACT</name>
<feature type="transmembrane region" description="Helical" evidence="1">
    <location>
        <begin position="125"/>
        <end position="145"/>
    </location>
</feature>
<feature type="transmembrane region" description="Helical" evidence="1">
    <location>
        <begin position="157"/>
        <end position="182"/>
    </location>
</feature>
<feature type="transmembrane region" description="Helical" evidence="1">
    <location>
        <begin position="90"/>
        <end position="113"/>
    </location>
</feature>
<keyword evidence="3" id="KW-1185">Reference proteome</keyword>
<evidence type="ECO:0000313" key="2">
    <source>
        <dbReference type="EMBL" id="BDL44124.1"/>
    </source>
</evidence>
<reference evidence="2" key="1">
    <citation type="submission" date="2022-06" db="EMBL/GenBank/DDBJ databases">
        <title>Akkermansia biwalacus sp. nov., an anaerobic mucin-degrading bacterium isolated from human intestine.</title>
        <authorList>
            <person name="Kobayashi Y."/>
            <person name="Inoue S."/>
            <person name="Kawahara T."/>
            <person name="Kohda N."/>
        </authorList>
    </citation>
    <scope>NUCLEOTIDE SEQUENCE</scope>
    <source>
        <strain evidence="2">WON2089</strain>
    </source>
</reference>